<gene>
    <name evidence="2" type="ORF">TrCOL_g8698</name>
</gene>
<feature type="region of interest" description="Disordered" evidence="1">
    <location>
        <begin position="387"/>
        <end position="408"/>
    </location>
</feature>
<feature type="region of interest" description="Disordered" evidence="1">
    <location>
        <begin position="148"/>
        <end position="197"/>
    </location>
</feature>
<dbReference type="Proteomes" id="UP001165065">
    <property type="component" value="Unassembled WGS sequence"/>
</dbReference>
<evidence type="ECO:0000256" key="1">
    <source>
        <dbReference type="SAM" id="MobiDB-lite"/>
    </source>
</evidence>
<reference evidence="3" key="1">
    <citation type="journal article" date="2023" name="Commun. Biol.">
        <title>Genome analysis of Parmales, the sister group of diatoms, reveals the evolutionary specialization of diatoms from phago-mixotrophs to photoautotrophs.</title>
        <authorList>
            <person name="Ban H."/>
            <person name="Sato S."/>
            <person name="Yoshikawa S."/>
            <person name="Yamada K."/>
            <person name="Nakamura Y."/>
            <person name="Ichinomiya M."/>
            <person name="Sato N."/>
            <person name="Blanc-Mathieu R."/>
            <person name="Endo H."/>
            <person name="Kuwata A."/>
            <person name="Ogata H."/>
        </authorList>
    </citation>
    <scope>NUCLEOTIDE SEQUENCE [LARGE SCALE GENOMIC DNA]</scope>
</reference>
<dbReference type="OrthoDB" id="10540359at2759"/>
<feature type="compositionally biased region" description="Gly residues" evidence="1">
    <location>
        <begin position="148"/>
        <end position="172"/>
    </location>
</feature>
<name>A0A9W7GI46_9STRA</name>
<sequence>MSINYTSKEALSLRESNGTVTDSFLRRMRHQEDCVSETSFENQVHLEQQEDYFEAENIDNNIDDLTYDYANMNYDENNGDDDLTENDVAGLASAIIGGALSGSGVLEERLNVGENNKGGRRVVTGAGGGGKNDVNDFADLWEGTTAFGGGGGRAKGSSKHGGGAGLRSGGRAGDYPKTSSNPRTAASNARATNPMTKTKLTAYVPTTHRSRLKVTRKREGGVGGGKKPSLEETLKLRVDGQRQAIKALETVIAGLVKKLEAVKGAGGVGRRGGKGGEKLTKSLKAHPLPPPPPDTSTYLTSTNLRVDLGKALKQNRDLHKHAQKLKADLKETQEKEKRAREINQELKSYSIQLRDELERLREDLIKQGDELDRAREAKKKVSKKIRKKKKAVEAREEKDRLARERDEDTRTISKNDIDIIKEQIEELREERAKDKEEIDMLRAEANKLRHRLGVAGRSAAARRGMR</sequence>
<proteinExistence type="predicted"/>
<keyword evidence="3" id="KW-1185">Reference proteome</keyword>
<evidence type="ECO:0000313" key="3">
    <source>
        <dbReference type="Proteomes" id="UP001165065"/>
    </source>
</evidence>
<dbReference type="EMBL" id="BRYA01001489">
    <property type="protein sequence ID" value="GMI44678.1"/>
    <property type="molecule type" value="Genomic_DNA"/>
</dbReference>
<feature type="compositionally biased region" description="Basic and acidic residues" evidence="1">
    <location>
        <begin position="391"/>
        <end position="408"/>
    </location>
</feature>
<accession>A0A9W7GI46</accession>
<feature type="compositionally biased region" description="Polar residues" evidence="1">
    <location>
        <begin position="177"/>
        <end position="197"/>
    </location>
</feature>
<organism evidence="2 3">
    <name type="scientific">Triparma columacea</name>
    <dbReference type="NCBI Taxonomy" id="722753"/>
    <lineage>
        <taxon>Eukaryota</taxon>
        <taxon>Sar</taxon>
        <taxon>Stramenopiles</taxon>
        <taxon>Ochrophyta</taxon>
        <taxon>Bolidophyceae</taxon>
        <taxon>Parmales</taxon>
        <taxon>Triparmaceae</taxon>
        <taxon>Triparma</taxon>
    </lineage>
</organism>
<feature type="region of interest" description="Disordered" evidence="1">
    <location>
        <begin position="266"/>
        <end position="294"/>
    </location>
</feature>
<dbReference type="AlphaFoldDB" id="A0A9W7GI46"/>
<evidence type="ECO:0000313" key="2">
    <source>
        <dbReference type="EMBL" id="GMI44678.1"/>
    </source>
</evidence>
<protein>
    <submittedName>
        <fullName evidence="2">Uncharacterized protein</fullName>
    </submittedName>
</protein>
<comment type="caution">
    <text evidence="2">The sequence shown here is derived from an EMBL/GenBank/DDBJ whole genome shotgun (WGS) entry which is preliminary data.</text>
</comment>